<feature type="domain" description="HTH tetR-type" evidence="5">
    <location>
        <begin position="15"/>
        <end position="74"/>
    </location>
</feature>
<protein>
    <submittedName>
        <fullName evidence="6">TetR/AcrR family transcriptional regulator</fullName>
    </submittedName>
</protein>
<dbReference type="InterPro" id="IPR009057">
    <property type="entry name" value="Homeodomain-like_sf"/>
</dbReference>
<dbReference type="InterPro" id="IPR001647">
    <property type="entry name" value="HTH_TetR"/>
</dbReference>
<evidence type="ECO:0000256" key="4">
    <source>
        <dbReference type="PROSITE-ProRule" id="PRU00335"/>
    </source>
</evidence>
<sequence>MGDPTAGRPLRADARRNRDRLLAEARAAFAEQGVETSLEQIAGRAGVGIGTLYRHFPTRESLLEALLRERFDALAGTAWDLRGHDRARDALFRWAREFVASSMTYRGLAGSLMATLHDETSALYASCHAMREAGAELLARAQDSGEVRPDVTWPEVLGALFGVACACERMPEEAGVRADRLLTMLFDGLGTR</sequence>
<dbReference type="PRINTS" id="PR00455">
    <property type="entry name" value="HTHTETR"/>
</dbReference>
<dbReference type="PANTHER" id="PTHR30055:SF234">
    <property type="entry name" value="HTH-TYPE TRANSCRIPTIONAL REGULATOR BETI"/>
    <property type="match status" value="1"/>
</dbReference>
<dbReference type="Gene3D" id="1.10.357.10">
    <property type="entry name" value="Tetracycline Repressor, domain 2"/>
    <property type="match status" value="1"/>
</dbReference>
<dbReference type="Proteomes" id="UP001500266">
    <property type="component" value="Unassembled WGS sequence"/>
</dbReference>
<dbReference type="Pfam" id="PF00440">
    <property type="entry name" value="TetR_N"/>
    <property type="match status" value="1"/>
</dbReference>
<dbReference type="SUPFAM" id="SSF48498">
    <property type="entry name" value="Tetracyclin repressor-like, C-terminal domain"/>
    <property type="match status" value="1"/>
</dbReference>
<dbReference type="InterPro" id="IPR036271">
    <property type="entry name" value="Tet_transcr_reg_TetR-rel_C_sf"/>
</dbReference>
<keyword evidence="2 4" id="KW-0238">DNA-binding</keyword>
<evidence type="ECO:0000256" key="2">
    <source>
        <dbReference type="ARBA" id="ARBA00023125"/>
    </source>
</evidence>
<organism evidence="6 7">
    <name type="scientific">Actinomadura keratinilytica</name>
    <dbReference type="NCBI Taxonomy" id="547461"/>
    <lineage>
        <taxon>Bacteria</taxon>
        <taxon>Bacillati</taxon>
        <taxon>Actinomycetota</taxon>
        <taxon>Actinomycetes</taxon>
        <taxon>Streptosporangiales</taxon>
        <taxon>Thermomonosporaceae</taxon>
        <taxon>Actinomadura</taxon>
    </lineage>
</organism>
<keyword evidence="3" id="KW-0804">Transcription</keyword>
<dbReference type="Pfam" id="PF21597">
    <property type="entry name" value="TetR_C_43"/>
    <property type="match status" value="1"/>
</dbReference>
<dbReference type="PROSITE" id="PS50977">
    <property type="entry name" value="HTH_TETR_2"/>
    <property type="match status" value="1"/>
</dbReference>
<comment type="caution">
    <text evidence="6">The sequence shown here is derived from an EMBL/GenBank/DDBJ whole genome shotgun (WGS) entry which is preliminary data.</text>
</comment>
<gene>
    <name evidence="6" type="ORF">GCM10022416_16320</name>
</gene>
<keyword evidence="7" id="KW-1185">Reference proteome</keyword>
<keyword evidence="1" id="KW-0805">Transcription regulation</keyword>
<feature type="DNA-binding region" description="H-T-H motif" evidence="4">
    <location>
        <begin position="37"/>
        <end position="56"/>
    </location>
</feature>
<evidence type="ECO:0000256" key="1">
    <source>
        <dbReference type="ARBA" id="ARBA00023015"/>
    </source>
</evidence>
<dbReference type="RefSeq" id="WP_345018981.1">
    <property type="nucleotide sequence ID" value="NZ_BAABDO010000015.1"/>
</dbReference>
<evidence type="ECO:0000313" key="6">
    <source>
        <dbReference type="EMBL" id="GAA4134532.1"/>
    </source>
</evidence>
<evidence type="ECO:0000259" key="5">
    <source>
        <dbReference type="PROSITE" id="PS50977"/>
    </source>
</evidence>
<proteinExistence type="predicted"/>
<reference evidence="7" key="1">
    <citation type="journal article" date="2019" name="Int. J. Syst. Evol. Microbiol.">
        <title>The Global Catalogue of Microorganisms (GCM) 10K type strain sequencing project: providing services to taxonomists for standard genome sequencing and annotation.</title>
        <authorList>
            <consortium name="The Broad Institute Genomics Platform"/>
            <consortium name="The Broad Institute Genome Sequencing Center for Infectious Disease"/>
            <person name="Wu L."/>
            <person name="Ma J."/>
        </authorList>
    </citation>
    <scope>NUCLEOTIDE SEQUENCE [LARGE SCALE GENOMIC DNA]</scope>
    <source>
        <strain evidence="7">JCM 17316</strain>
    </source>
</reference>
<dbReference type="SUPFAM" id="SSF46689">
    <property type="entry name" value="Homeodomain-like"/>
    <property type="match status" value="1"/>
</dbReference>
<dbReference type="InterPro" id="IPR050109">
    <property type="entry name" value="HTH-type_TetR-like_transc_reg"/>
</dbReference>
<dbReference type="EMBL" id="BAABDO010000015">
    <property type="protein sequence ID" value="GAA4134532.1"/>
    <property type="molecule type" value="Genomic_DNA"/>
</dbReference>
<name>A0ABP7YDP0_9ACTN</name>
<evidence type="ECO:0000313" key="7">
    <source>
        <dbReference type="Proteomes" id="UP001500266"/>
    </source>
</evidence>
<dbReference type="InterPro" id="IPR049445">
    <property type="entry name" value="TetR_SbtR-like_C"/>
</dbReference>
<evidence type="ECO:0000256" key="3">
    <source>
        <dbReference type="ARBA" id="ARBA00023163"/>
    </source>
</evidence>
<dbReference type="PANTHER" id="PTHR30055">
    <property type="entry name" value="HTH-TYPE TRANSCRIPTIONAL REGULATOR RUTR"/>
    <property type="match status" value="1"/>
</dbReference>
<accession>A0ABP7YDP0</accession>